<keyword evidence="2" id="KW-1133">Transmembrane helix</keyword>
<sequence>MTTDTANVSLPSGRMSVMDIYSLGAVSQQQRDSAYYSSDYEYCHEYQVVQLQTSMDTSVSTSLDTSLATSMSPVKDATTHTSPDTSMSTARNHSVDHEKGGSSSDEAIAIRDSPPSSPEPSGPPSPSSSPTRQPLTQAFHRMRQYTPVSPQPPVTHHRHLASPTRQARTKPLPCVPNDSSRRSAQSSVFRNSDYSGFRLPHKLPPATPVIIEALPTPSSPMGWDEEAVDQPPMVSAPSVSEPGAVQEFWPAKTASPFVDPSDAGDYFQPQRRSRKYSEGNIRELYKYRRSYRADLAQSTPGLPALLSPPPPESSLSSLRNETPPPAIHRHSLPTPSAVPRQQSTFRERPNRHTFLISDDKYPSSHFSLDAYKNQSWLDEAHEIYDMALSADPPKTTSVLSSFALARSPFRDSRSHASLFGPSHSLSLTDSAIHSTLSDETVHTPHGQREFYRVAGCRCSQFKFSGDYKRHWMLEPALASYITALLVFLGLAFVAGTSFGGVCFSYACHKVNICSRGLTAARPVCAPLGIEGSTAMMATGVVCGVLLALTLFHRRRIRQKQVERHRRLSGQFCKCMKLPLV</sequence>
<accession>A0A4V1J5C8</accession>
<feature type="compositionally biased region" description="Polar residues" evidence="1">
    <location>
        <begin position="79"/>
        <end position="92"/>
    </location>
</feature>
<dbReference type="Proteomes" id="UP000268162">
    <property type="component" value="Unassembled WGS sequence"/>
</dbReference>
<keyword evidence="2" id="KW-0812">Transmembrane</keyword>
<dbReference type="EMBL" id="ML002347">
    <property type="protein sequence ID" value="RKP38609.1"/>
    <property type="molecule type" value="Genomic_DNA"/>
</dbReference>
<organism evidence="3 4">
    <name type="scientific">Dimargaris cristalligena</name>
    <dbReference type="NCBI Taxonomy" id="215637"/>
    <lineage>
        <taxon>Eukaryota</taxon>
        <taxon>Fungi</taxon>
        <taxon>Fungi incertae sedis</taxon>
        <taxon>Zoopagomycota</taxon>
        <taxon>Kickxellomycotina</taxon>
        <taxon>Dimargaritomycetes</taxon>
        <taxon>Dimargaritales</taxon>
        <taxon>Dimargaritaceae</taxon>
        <taxon>Dimargaris</taxon>
    </lineage>
</organism>
<keyword evidence="4" id="KW-1185">Reference proteome</keyword>
<feature type="region of interest" description="Disordered" evidence="1">
    <location>
        <begin position="67"/>
        <end position="133"/>
    </location>
</feature>
<protein>
    <recommendedName>
        <fullName evidence="5">Transmembrane protein</fullName>
    </recommendedName>
</protein>
<evidence type="ECO:0000256" key="2">
    <source>
        <dbReference type="SAM" id="Phobius"/>
    </source>
</evidence>
<dbReference type="AlphaFoldDB" id="A0A4V1J5C8"/>
<feature type="transmembrane region" description="Helical" evidence="2">
    <location>
        <begin position="533"/>
        <end position="551"/>
    </location>
</feature>
<evidence type="ECO:0008006" key="5">
    <source>
        <dbReference type="Google" id="ProtNLM"/>
    </source>
</evidence>
<evidence type="ECO:0000256" key="1">
    <source>
        <dbReference type="SAM" id="MobiDB-lite"/>
    </source>
</evidence>
<evidence type="ECO:0000313" key="3">
    <source>
        <dbReference type="EMBL" id="RKP38609.1"/>
    </source>
</evidence>
<reference evidence="4" key="1">
    <citation type="journal article" date="2018" name="Nat. Microbiol.">
        <title>Leveraging single-cell genomics to expand the fungal tree of life.</title>
        <authorList>
            <person name="Ahrendt S.R."/>
            <person name="Quandt C.A."/>
            <person name="Ciobanu D."/>
            <person name="Clum A."/>
            <person name="Salamov A."/>
            <person name="Andreopoulos B."/>
            <person name="Cheng J.F."/>
            <person name="Woyke T."/>
            <person name="Pelin A."/>
            <person name="Henrissat B."/>
            <person name="Reynolds N.K."/>
            <person name="Benny G.L."/>
            <person name="Smith M.E."/>
            <person name="James T.Y."/>
            <person name="Grigoriev I.V."/>
        </authorList>
    </citation>
    <scope>NUCLEOTIDE SEQUENCE [LARGE SCALE GENOMIC DNA]</scope>
    <source>
        <strain evidence="4">RSA 468</strain>
    </source>
</reference>
<feature type="region of interest" description="Disordered" evidence="1">
    <location>
        <begin position="299"/>
        <end position="345"/>
    </location>
</feature>
<feature type="compositionally biased region" description="Pro residues" evidence="1">
    <location>
        <begin position="115"/>
        <end position="127"/>
    </location>
</feature>
<evidence type="ECO:0000313" key="4">
    <source>
        <dbReference type="Proteomes" id="UP000268162"/>
    </source>
</evidence>
<feature type="region of interest" description="Disordered" evidence="1">
    <location>
        <begin position="146"/>
        <end position="189"/>
    </location>
</feature>
<name>A0A4V1J5C8_9FUNG</name>
<keyword evidence="2" id="KW-0472">Membrane</keyword>
<feature type="region of interest" description="Disordered" evidence="1">
    <location>
        <begin position="211"/>
        <end position="241"/>
    </location>
</feature>
<proteinExistence type="predicted"/>
<gene>
    <name evidence="3" type="ORF">BJ085DRAFT_41161</name>
</gene>
<feature type="transmembrane region" description="Helical" evidence="2">
    <location>
        <begin position="477"/>
        <end position="495"/>
    </location>
</feature>
<feature type="region of interest" description="Disordered" evidence="1">
    <location>
        <begin position="255"/>
        <end position="274"/>
    </location>
</feature>